<organism evidence="2 3">
    <name type="scientific">Steinernema carpocapsae</name>
    <name type="common">Entomopathogenic nematode</name>
    <dbReference type="NCBI Taxonomy" id="34508"/>
    <lineage>
        <taxon>Eukaryota</taxon>
        <taxon>Metazoa</taxon>
        <taxon>Ecdysozoa</taxon>
        <taxon>Nematoda</taxon>
        <taxon>Chromadorea</taxon>
        <taxon>Rhabditida</taxon>
        <taxon>Tylenchina</taxon>
        <taxon>Panagrolaimomorpha</taxon>
        <taxon>Strongyloidoidea</taxon>
        <taxon>Steinernematidae</taxon>
        <taxon>Steinernema</taxon>
    </lineage>
</organism>
<proteinExistence type="predicted"/>
<gene>
    <name evidence="2" type="ORF">L596_030468</name>
</gene>
<keyword evidence="3" id="KW-1185">Reference proteome</keyword>
<reference evidence="2 3" key="2">
    <citation type="journal article" date="2019" name="G3 (Bethesda)">
        <title>Hybrid Assembly of the Genome of the Entomopathogenic Nematode Steinernema carpocapsae Identifies the X-Chromosome.</title>
        <authorList>
            <person name="Serra L."/>
            <person name="Macchietto M."/>
            <person name="Macias-Munoz A."/>
            <person name="McGill C.J."/>
            <person name="Rodriguez I.M."/>
            <person name="Rodriguez B."/>
            <person name="Murad R."/>
            <person name="Mortazavi A."/>
        </authorList>
    </citation>
    <scope>NUCLEOTIDE SEQUENCE [LARGE SCALE GENOMIC DNA]</scope>
    <source>
        <strain evidence="2 3">ALL</strain>
    </source>
</reference>
<sequence>MLDSAFEITDSVQFACIVKDDDALVTMSKATVSGCGVYQMVNDNKVVSPYLRRLRSTSPSTTHARLSGLLSPACLKNPCISGTTKSALNLVERESERETAADPSRSRLPGSGPRLASPLLELVSTLLQ</sequence>
<evidence type="ECO:0000313" key="2">
    <source>
        <dbReference type="EMBL" id="TKR57819.1"/>
    </source>
</evidence>
<protein>
    <submittedName>
        <fullName evidence="2">Uncharacterized protein</fullName>
    </submittedName>
</protein>
<dbReference type="AlphaFoldDB" id="A0A4U5LPI5"/>
<accession>A0A4U5LPI5</accession>
<dbReference type="EMBL" id="AZBU02000014">
    <property type="protein sequence ID" value="TKR57819.1"/>
    <property type="molecule type" value="Genomic_DNA"/>
</dbReference>
<evidence type="ECO:0000256" key="1">
    <source>
        <dbReference type="SAM" id="MobiDB-lite"/>
    </source>
</evidence>
<name>A0A4U5LPI5_STECR</name>
<feature type="region of interest" description="Disordered" evidence="1">
    <location>
        <begin position="92"/>
        <end position="114"/>
    </location>
</feature>
<evidence type="ECO:0000313" key="3">
    <source>
        <dbReference type="Proteomes" id="UP000298663"/>
    </source>
</evidence>
<reference evidence="2 3" key="1">
    <citation type="journal article" date="2015" name="Genome Biol.">
        <title>Comparative genomics of Steinernema reveals deeply conserved gene regulatory networks.</title>
        <authorList>
            <person name="Dillman A.R."/>
            <person name="Macchietto M."/>
            <person name="Porter C.F."/>
            <person name="Rogers A."/>
            <person name="Williams B."/>
            <person name="Antoshechkin I."/>
            <person name="Lee M.M."/>
            <person name="Goodwin Z."/>
            <person name="Lu X."/>
            <person name="Lewis E.E."/>
            <person name="Goodrich-Blair H."/>
            <person name="Stock S.P."/>
            <person name="Adams B.J."/>
            <person name="Sternberg P.W."/>
            <person name="Mortazavi A."/>
        </authorList>
    </citation>
    <scope>NUCLEOTIDE SEQUENCE [LARGE SCALE GENOMIC DNA]</scope>
    <source>
        <strain evidence="2 3">ALL</strain>
    </source>
</reference>
<comment type="caution">
    <text evidence="2">The sequence shown here is derived from an EMBL/GenBank/DDBJ whole genome shotgun (WGS) entry which is preliminary data.</text>
</comment>
<dbReference type="Proteomes" id="UP000298663">
    <property type="component" value="Unassembled WGS sequence"/>
</dbReference>